<dbReference type="Pfam" id="PF09983">
    <property type="entry name" value="JetD_C"/>
    <property type="match status" value="1"/>
</dbReference>
<reference evidence="3" key="1">
    <citation type="journal article" date="2023" name="Int. J. Mol. Sci.">
        <title>Metagenomics Revealed a New Genus 'Candidatus Thiocaldithrix dubininis' gen. nov., sp. nov. and a New Species 'Candidatus Thiothrix putei' sp. nov. in the Family Thiotrichaceae, Some Members of Which Have Traits of Both Na+- and H+-Motive Energetics.</title>
        <authorList>
            <person name="Ravin N.V."/>
            <person name="Muntyan M.S."/>
            <person name="Smolyakov D.D."/>
            <person name="Rudenko T.S."/>
            <person name="Beletsky A.V."/>
            <person name="Mardanov A.V."/>
            <person name="Grabovich M.Y."/>
        </authorList>
    </citation>
    <scope>NUCLEOTIDE SEQUENCE</scope>
    <source>
        <strain evidence="3">GKL-02</strain>
    </source>
</reference>
<sequence length="398" mass="45829">MITPADIRTKAQKLWDSGRILQDAWEAGELFPWEIPFRKPNASAQMEQFAQVRGWITTLKQASVEAKGYGYRIGYREVQHRQLGTQLLPDTISFDTRDDLLRFIQKKQVFPALYQTGLETATEFPVLRAWLLKYPTKLMEHASVWPALLAVCRYFLHQPRPERYLRELDIPGVDSKFIGQHKAILSELLDAVLPESAIDPDSTGLRQYGFERRYGLKYDEPLLRLRLLDTALSPVAGITDVSLPLSQLAQWEIPCQRVFVTENKTNGLSFPATAQAIVIFGLGYGVDALAEIPWLHTRPLIYWGDLDTHGFSILSRLRRYFPHTQSLLMDAPTLQQYAHLCVEEPENARCTDILQHLQPEEAAVYQHLQQTHQRLEQERIPMAYLQQQLTQLTHDLEI</sequence>
<feature type="domain" description="Wadjet protein JetD C-terminal" evidence="1">
    <location>
        <begin position="215"/>
        <end position="388"/>
    </location>
</feature>
<dbReference type="KEGG" id="tput:QJT81_10460"/>
<reference evidence="3" key="2">
    <citation type="submission" date="2023-04" db="EMBL/GenBank/DDBJ databases">
        <authorList>
            <person name="Beletskiy A.V."/>
            <person name="Mardanov A.V."/>
            <person name="Ravin N.V."/>
        </authorList>
    </citation>
    <scope>NUCLEOTIDE SEQUENCE</scope>
    <source>
        <strain evidence="3">GKL-02</strain>
    </source>
</reference>
<gene>
    <name evidence="3" type="ORF">QJT81_10460</name>
</gene>
<dbReference type="PIRSF" id="PIRSF028408">
    <property type="entry name" value="UCP028408"/>
    <property type="match status" value="1"/>
</dbReference>
<name>A0AA95HI03_9GAMM</name>
<organism evidence="3">
    <name type="scientific">Candidatus Thiothrix putei</name>
    <dbReference type="NCBI Taxonomy" id="3080811"/>
    <lineage>
        <taxon>Bacteria</taxon>
        <taxon>Pseudomonadati</taxon>
        <taxon>Pseudomonadota</taxon>
        <taxon>Gammaproteobacteria</taxon>
        <taxon>Thiotrichales</taxon>
        <taxon>Thiotrichaceae</taxon>
        <taxon>Thiothrix</taxon>
    </lineage>
</organism>
<dbReference type="Pfam" id="PF11795">
    <property type="entry name" value="DUF3322"/>
    <property type="match status" value="1"/>
</dbReference>
<evidence type="ECO:0000259" key="1">
    <source>
        <dbReference type="Pfam" id="PF09983"/>
    </source>
</evidence>
<dbReference type="EMBL" id="CP124756">
    <property type="protein sequence ID" value="WGZ96355.1"/>
    <property type="molecule type" value="Genomic_DNA"/>
</dbReference>
<dbReference type="InterPro" id="IPR014544">
    <property type="entry name" value="UCP028408"/>
</dbReference>
<feature type="domain" description="DUF3322" evidence="2">
    <location>
        <begin position="4"/>
        <end position="190"/>
    </location>
</feature>
<dbReference type="InterPro" id="IPR024534">
    <property type="entry name" value="JetD_C"/>
</dbReference>
<proteinExistence type="predicted"/>
<dbReference type="InterPro" id="IPR024537">
    <property type="entry name" value="DUF3322"/>
</dbReference>
<protein>
    <submittedName>
        <fullName evidence="3">DUF2220 family protein</fullName>
    </submittedName>
</protein>
<evidence type="ECO:0000313" key="3">
    <source>
        <dbReference type="EMBL" id="WGZ96355.1"/>
    </source>
</evidence>
<dbReference type="Proteomes" id="UP001301326">
    <property type="component" value="Chromosome"/>
</dbReference>
<accession>A0AA95HI03</accession>
<dbReference type="AlphaFoldDB" id="A0AA95HI03"/>
<evidence type="ECO:0000259" key="2">
    <source>
        <dbReference type="Pfam" id="PF11795"/>
    </source>
</evidence>